<evidence type="ECO:0000313" key="3">
    <source>
        <dbReference type="Proteomes" id="UP001524478"/>
    </source>
</evidence>
<evidence type="ECO:0000259" key="1">
    <source>
        <dbReference type="Pfam" id="PF01909"/>
    </source>
</evidence>
<reference evidence="2 3" key="1">
    <citation type="submission" date="2022-06" db="EMBL/GenBank/DDBJ databases">
        <title>Isolation of gut microbiota from human fecal samples.</title>
        <authorList>
            <person name="Pamer E.G."/>
            <person name="Barat B."/>
            <person name="Waligurski E."/>
            <person name="Medina S."/>
            <person name="Paddock L."/>
            <person name="Mostad J."/>
        </authorList>
    </citation>
    <scope>NUCLEOTIDE SEQUENCE [LARGE SCALE GENOMIC DNA]</scope>
    <source>
        <strain evidence="2 3">DFI.7.95</strain>
    </source>
</reference>
<dbReference type="SUPFAM" id="SSF81301">
    <property type="entry name" value="Nucleotidyltransferase"/>
    <property type="match status" value="1"/>
</dbReference>
<comment type="caution">
    <text evidence="2">The sequence shown here is derived from an EMBL/GenBank/DDBJ whole genome shotgun (WGS) entry which is preliminary data.</text>
</comment>
<dbReference type="RefSeq" id="WP_256312672.1">
    <property type="nucleotide sequence ID" value="NZ_JANGAC010000018.1"/>
</dbReference>
<dbReference type="EMBL" id="JANGAC010000018">
    <property type="protein sequence ID" value="MCQ4925080.1"/>
    <property type="molecule type" value="Genomic_DNA"/>
</dbReference>
<dbReference type="InterPro" id="IPR002934">
    <property type="entry name" value="Polymerase_NTP_transf_dom"/>
</dbReference>
<organism evidence="2 3">
    <name type="scientific">Tissierella carlieri</name>
    <dbReference type="NCBI Taxonomy" id="689904"/>
    <lineage>
        <taxon>Bacteria</taxon>
        <taxon>Bacillati</taxon>
        <taxon>Bacillota</taxon>
        <taxon>Tissierellia</taxon>
        <taxon>Tissierellales</taxon>
        <taxon>Tissierellaceae</taxon>
        <taxon>Tissierella</taxon>
    </lineage>
</organism>
<feature type="domain" description="Polymerase nucleotidyl transferase" evidence="1">
    <location>
        <begin position="19"/>
        <end position="77"/>
    </location>
</feature>
<dbReference type="InterPro" id="IPR043519">
    <property type="entry name" value="NT_sf"/>
</dbReference>
<name>A0ABT1SFM9_9FIRM</name>
<gene>
    <name evidence="2" type="ORF">NE686_18405</name>
</gene>
<accession>A0ABT1SFM9</accession>
<sequence length="268" mass="31331">MKENIFNDKSFIAMINNLIDRVKAILDDNLLSIIIVGSVALGDYIYGKGDIDFLVVTERDLLSNNCKEIINLHDRLRAGEFGQFGIQLEGMYCPLPMLKEPEEYIGLGYYIGTGRNGWKKISTSVMSKVDHLTLSKYGKIVYGKDINEQIFRPSYDELKKEILKEIESNIKYSKDIEDIYFSLHLLYLGTRSLYTFINNDILSKGKSCDWFMKEFPDSSWIPFIKYTSQYRYPFDEIEKKQVNEDYIIKNAPLFLEHIYSMIKDKEYI</sequence>
<keyword evidence="3" id="KW-1185">Reference proteome</keyword>
<evidence type="ECO:0000313" key="2">
    <source>
        <dbReference type="EMBL" id="MCQ4925080.1"/>
    </source>
</evidence>
<dbReference type="Proteomes" id="UP001524478">
    <property type="component" value="Unassembled WGS sequence"/>
</dbReference>
<proteinExistence type="predicted"/>
<dbReference type="Pfam" id="PF01909">
    <property type="entry name" value="NTP_transf_2"/>
    <property type="match status" value="1"/>
</dbReference>
<protein>
    <submittedName>
        <fullName evidence="2">Nucleotidyltransferase domain-containing protein</fullName>
    </submittedName>
</protein>
<dbReference type="Gene3D" id="3.30.460.10">
    <property type="entry name" value="Beta Polymerase, domain 2"/>
    <property type="match status" value="1"/>
</dbReference>